<protein>
    <submittedName>
        <fullName evidence="4">TrkA-C domain-containing protein</fullName>
    </submittedName>
</protein>
<evidence type="ECO:0000313" key="4">
    <source>
        <dbReference type="EMBL" id="SDX86002.1"/>
    </source>
</evidence>
<dbReference type="SUPFAM" id="SSF116726">
    <property type="entry name" value="TrkA C-terminal domain-like"/>
    <property type="match status" value="1"/>
</dbReference>
<reference evidence="5" key="1">
    <citation type="submission" date="2016-10" db="EMBL/GenBank/DDBJ databases">
        <authorList>
            <person name="Varghese N."/>
            <person name="Submissions S."/>
        </authorList>
    </citation>
    <scope>NUCLEOTIDE SEQUENCE [LARGE SCALE GENOMIC DNA]</scope>
    <source>
        <strain evidence="5">CGMCC 1.10118</strain>
    </source>
</reference>
<dbReference type="InterPro" id="IPR036721">
    <property type="entry name" value="RCK_C_sf"/>
</dbReference>
<dbReference type="Gene3D" id="3.30.70.1450">
    <property type="entry name" value="Regulator of K+ conductance, C-terminal domain"/>
    <property type="match status" value="1"/>
</dbReference>
<feature type="compositionally biased region" description="Low complexity" evidence="1">
    <location>
        <begin position="271"/>
        <end position="290"/>
    </location>
</feature>
<evidence type="ECO:0000313" key="5">
    <source>
        <dbReference type="Proteomes" id="UP000199170"/>
    </source>
</evidence>
<dbReference type="AlphaFoldDB" id="A0A1H3F4U1"/>
<dbReference type="Proteomes" id="UP000199170">
    <property type="component" value="Unassembled WGS sequence"/>
</dbReference>
<organism evidence="4 5">
    <name type="scientific">Halobellus clavatus</name>
    <dbReference type="NCBI Taxonomy" id="660517"/>
    <lineage>
        <taxon>Archaea</taxon>
        <taxon>Methanobacteriati</taxon>
        <taxon>Methanobacteriota</taxon>
        <taxon>Stenosarchaea group</taxon>
        <taxon>Halobacteria</taxon>
        <taxon>Halobacteriales</taxon>
        <taxon>Haloferacaceae</taxon>
        <taxon>Halobellus</taxon>
    </lineage>
</organism>
<dbReference type="EMBL" id="FNPB01000003">
    <property type="protein sequence ID" value="SDX86002.1"/>
    <property type="molecule type" value="Genomic_DNA"/>
</dbReference>
<proteinExistence type="predicted"/>
<dbReference type="Pfam" id="PF02080">
    <property type="entry name" value="TrkA_C"/>
    <property type="match status" value="1"/>
</dbReference>
<gene>
    <name evidence="4" type="ORF">SAMN04487946_103152</name>
</gene>
<dbReference type="InterPro" id="IPR058603">
    <property type="entry name" value="DUF8167_2nd"/>
</dbReference>
<dbReference type="InterPro" id="IPR058604">
    <property type="entry name" value="DUF8167_3rd"/>
</dbReference>
<dbReference type="InterPro" id="IPR006037">
    <property type="entry name" value="RCK_C"/>
</dbReference>
<keyword evidence="2" id="KW-0472">Membrane</keyword>
<name>A0A1H3F4U1_9EURY</name>
<sequence length="407" mass="42188">MASLPIEILYGLYLGVLTGLVPALIAWLLGFGFKYFTGITIPGLGVVALGVAIAGLNGGLLALADPSLTGSANQLRLTIALLVVLMATLYAHGQGDKMGAALPKRISLRELTKRTLSADVVELVGGRGQVRISVAGDVGDVEGFPPLPASLREAIRTETWTFPADLPLVELESRVAAALRTDYDLTEVSVTLDERGRATVAAAPPTSGLSKHLESGQRAVSVDALVPMGAARGDDVVVWADGDRFEASLLGVVDEAPEDERSADLEPSQDATAEPTVAEPTAPRAAGGRARVTLATTRANATALLGADDVRLAVRSKGVRREFELVGLLKRAGNRFRRVTVREGSSIAGSTLGATAVRDAYDVAVLAVRQGGSWVIAPAGTQAVNAGDDLLVVGTKSDLDTFAGVVA</sequence>
<keyword evidence="2" id="KW-1133">Transmembrane helix</keyword>
<keyword evidence="2" id="KW-0812">Transmembrane</keyword>
<dbReference type="Pfam" id="PF26503">
    <property type="entry name" value="DUF8167_3rd"/>
    <property type="match status" value="1"/>
</dbReference>
<dbReference type="InterPro" id="IPR058480">
    <property type="entry name" value="DUF8167_N"/>
</dbReference>
<feature type="domain" description="RCK C-terminal" evidence="3">
    <location>
        <begin position="324"/>
        <end position="407"/>
    </location>
</feature>
<dbReference type="RefSeq" id="WP_089766419.1">
    <property type="nucleotide sequence ID" value="NZ_FNPB01000003.1"/>
</dbReference>
<feature type="transmembrane region" description="Helical" evidence="2">
    <location>
        <begin position="75"/>
        <end position="93"/>
    </location>
</feature>
<dbReference type="PROSITE" id="PS51202">
    <property type="entry name" value="RCK_C"/>
    <property type="match status" value="1"/>
</dbReference>
<dbReference type="OrthoDB" id="157524at2157"/>
<dbReference type="GO" id="GO:0006813">
    <property type="term" value="P:potassium ion transport"/>
    <property type="evidence" value="ECO:0007669"/>
    <property type="project" value="InterPro"/>
</dbReference>
<dbReference type="Pfam" id="PF26501">
    <property type="entry name" value="DUF8167"/>
    <property type="match status" value="1"/>
</dbReference>
<feature type="region of interest" description="Disordered" evidence="1">
    <location>
        <begin position="251"/>
        <end position="290"/>
    </location>
</feature>
<evidence type="ECO:0000256" key="1">
    <source>
        <dbReference type="SAM" id="MobiDB-lite"/>
    </source>
</evidence>
<dbReference type="STRING" id="660517.SAMN04487946_103152"/>
<dbReference type="GO" id="GO:0008324">
    <property type="term" value="F:monoatomic cation transmembrane transporter activity"/>
    <property type="evidence" value="ECO:0007669"/>
    <property type="project" value="InterPro"/>
</dbReference>
<evidence type="ECO:0000259" key="3">
    <source>
        <dbReference type="PROSITE" id="PS51202"/>
    </source>
</evidence>
<evidence type="ECO:0000256" key="2">
    <source>
        <dbReference type="SAM" id="Phobius"/>
    </source>
</evidence>
<accession>A0A1H3F4U1</accession>
<feature type="transmembrane region" description="Helical" evidence="2">
    <location>
        <begin position="12"/>
        <end position="33"/>
    </location>
</feature>
<keyword evidence="5" id="KW-1185">Reference proteome</keyword>
<dbReference type="Pfam" id="PF26502">
    <property type="entry name" value="DUF8167_2nd"/>
    <property type="match status" value="1"/>
</dbReference>
<feature type="transmembrane region" description="Helical" evidence="2">
    <location>
        <begin position="39"/>
        <end position="63"/>
    </location>
</feature>